<accession>A0A8B8FIA0</accession>
<feature type="transmembrane region" description="Helical" evidence="9">
    <location>
        <begin position="397"/>
        <end position="422"/>
    </location>
</feature>
<evidence type="ECO:0000256" key="2">
    <source>
        <dbReference type="ARBA" id="ARBA00004687"/>
    </source>
</evidence>
<dbReference type="AlphaFoldDB" id="A0A8B8FIA0"/>
<evidence type="ECO:0000256" key="1">
    <source>
        <dbReference type="ARBA" id="ARBA00004477"/>
    </source>
</evidence>
<feature type="transmembrane region" description="Helical" evidence="9">
    <location>
        <begin position="98"/>
        <end position="116"/>
    </location>
</feature>
<keyword evidence="4" id="KW-0337">GPI-anchor biosynthesis</keyword>
<dbReference type="InterPro" id="IPR009600">
    <property type="entry name" value="PIG-U"/>
</dbReference>
<keyword evidence="8 9" id="KW-0472">Membrane</keyword>
<keyword evidence="10" id="KW-1185">Reference proteome</keyword>
<gene>
    <name evidence="11" type="primary">LOC112683699</name>
</gene>
<evidence type="ECO:0000256" key="3">
    <source>
        <dbReference type="ARBA" id="ARBA00010026"/>
    </source>
</evidence>
<sequence>MFIALSPKSIIEYLFMDKLLFFVCFIGILVRIYLSSSDFGSSIADRVEVSTPLNSWKRVIEGVSLYNENINPYEGDLFHETPLALVFFSYLTSILSDFYVTLVFIGCDILTAFVLYSTSKIYTKNLIIQQTKTKNIYNKEFNKLLIPDDFSVINPVYVCSVYMLNPYTVFSCIARTTTVFNNLFLALCLYAMVKRQRLLGCLSLVLASLPTFYTFGLVAPLMISCASTDSKKKTGSFLITFLTCVAISCTFLYICYTIMNEWTFLDSVYGFILNVRDLKPNIGLFWYFFTEMFEHFRALFVCAFQLNASILYVVPLSIRLRHDPLLLATSLLALTAVFKSYPSIGDVGFYLSLLPIHRHLFYFMQQAFIVSCFFVGCTVFAPTVWHLWIYSRSANANFYFGVTLAFATTQIFLITDLLFAYIKREFALKHGMKRMINGKEARLMLD</sequence>
<comment type="similarity">
    <text evidence="3">Belongs to the PIGU family.</text>
</comment>
<evidence type="ECO:0000256" key="6">
    <source>
        <dbReference type="ARBA" id="ARBA00022824"/>
    </source>
</evidence>
<dbReference type="OrthoDB" id="549017at2759"/>
<keyword evidence="6" id="KW-0256">Endoplasmic reticulum</keyword>
<dbReference type="GO" id="GO:0016255">
    <property type="term" value="P:attachment of GPI anchor to protein"/>
    <property type="evidence" value="ECO:0007669"/>
    <property type="project" value="InterPro"/>
</dbReference>
<evidence type="ECO:0000256" key="4">
    <source>
        <dbReference type="ARBA" id="ARBA00022502"/>
    </source>
</evidence>
<dbReference type="Pfam" id="PF06728">
    <property type="entry name" value="PIG-U"/>
    <property type="match status" value="1"/>
</dbReference>
<dbReference type="CTD" id="34185"/>
<evidence type="ECO:0000256" key="7">
    <source>
        <dbReference type="ARBA" id="ARBA00022989"/>
    </source>
</evidence>
<evidence type="ECO:0000256" key="5">
    <source>
        <dbReference type="ARBA" id="ARBA00022692"/>
    </source>
</evidence>
<comment type="pathway">
    <text evidence="2">Glycolipid biosynthesis; glycosylphosphatidylinositol-anchor biosynthesis.</text>
</comment>
<feature type="transmembrane region" description="Helical" evidence="9">
    <location>
        <begin position="362"/>
        <end position="385"/>
    </location>
</feature>
<dbReference type="RefSeq" id="XP_025410629.1">
    <property type="nucleotide sequence ID" value="XM_025554844.1"/>
</dbReference>
<keyword evidence="5 9" id="KW-0812">Transmembrane</keyword>
<protein>
    <submittedName>
        <fullName evidence="11">Phosphatidylinositol glycan anchor biosynthesis class U protein</fullName>
    </submittedName>
</protein>
<feature type="transmembrane region" description="Helical" evidence="9">
    <location>
        <begin position="205"/>
        <end position="225"/>
    </location>
</feature>
<dbReference type="UniPathway" id="UPA00196"/>
<proteinExistence type="inferred from homology"/>
<reference evidence="11" key="1">
    <citation type="submission" date="2025-08" db="UniProtKB">
        <authorList>
            <consortium name="RefSeq"/>
        </authorList>
    </citation>
    <scope>IDENTIFICATION</scope>
    <source>
        <tissue evidence="11">Whole body</tissue>
    </source>
</reference>
<feature type="transmembrane region" description="Helical" evidence="9">
    <location>
        <begin position="296"/>
        <end position="318"/>
    </location>
</feature>
<feature type="transmembrane region" description="Helical" evidence="9">
    <location>
        <begin position="172"/>
        <end position="193"/>
    </location>
</feature>
<feature type="transmembrane region" description="Helical" evidence="9">
    <location>
        <begin position="325"/>
        <end position="342"/>
    </location>
</feature>
<evidence type="ECO:0000256" key="8">
    <source>
        <dbReference type="ARBA" id="ARBA00023136"/>
    </source>
</evidence>
<comment type="subcellular location">
    <subcellularLocation>
        <location evidence="1">Endoplasmic reticulum membrane</location>
        <topology evidence="1">Multi-pass membrane protein</topology>
    </subcellularLocation>
</comment>
<evidence type="ECO:0000313" key="10">
    <source>
        <dbReference type="Proteomes" id="UP000694846"/>
    </source>
</evidence>
<feature type="transmembrane region" description="Helical" evidence="9">
    <location>
        <begin position="237"/>
        <end position="259"/>
    </location>
</feature>
<evidence type="ECO:0000313" key="11">
    <source>
        <dbReference type="RefSeq" id="XP_025410629.1"/>
    </source>
</evidence>
<dbReference type="GO" id="GO:0042765">
    <property type="term" value="C:GPI-anchor transamidase complex"/>
    <property type="evidence" value="ECO:0007669"/>
    <property type="project" value="InterPro"/>
</dbReference>
<organism evidence="10 11">
    <name type="scientific">Sipha flava</name>
    <name type="common">yellow sugarcane aphid</name>
    <dbReference type="NCBI Taxonomy" id="143950"/>
    <lineage>
        <taxon>Eukaryota</taxon>
        <taxon>Metazoa</taxon>
        <taxon>Ecdysozoa</taxon>
        <taxon>Arthropoda</taxon>
        <taxon>Hexapoda</taxon>
        <taxon>Insecta</taxon>
        <taxon>Pterygota</taxon>
        <taxon>Neoptera</taxon>
        <taxon>Paraneoptera</taxon>
        <taxon>Hemiptera</taxon>
        <taxon>Sternorrhyncha</taxon>
        <taxon>Aphidomorpha</taxon>
        <taxon>Aphidoidea</taxon>
        <taxon>Aphididae</taxon>
        <taxon>Sipha</taxon>
    </lineage>
</organism>
<dbReference type="Proteomes" id="UP000694846">
    <property type="component" value="Unplaced"/>
</dbReference>
<name>A0A8B8FIA0_9HEMI</name>
<dbReference type="PANTHER" id="PTHR13121">
    <property type="entry name" value="GPI TRANSAMIDASE COMPONENT PIG-U"/>
    <property type="match status" value="1"/>
</dbReference>
<evidence type="ECO:0000256" key="9">
    <source>
        <dbReference type="SAM" id="Phobius"/>
    </source>
</evidence>
<feature type="transmembrane region" description="Helical" evidence="9">
    <location>
        <begin position="12"/>
        <end position="34"/>
    </location>
</feature>
<dbReference type="GO" id="GO:0006506">
    <property type="term" value="P:GPI anchor biosynthetic process"/>
    <property type="evidence" value="ECO:0007669"/>
    <property type="project" value="UniProtKB-UniPathway"/>
</dbReference>
<keyword evidence="7 9" id="KW-1133">Transmembrane helix</keyword>
<dbReference type="GeneID" id="112683699"/>
<dbReference type="PANTHER" id="PTHR13121:SF0">
    <property type="entry name" value="PHOSPHATIDYLINOSITOL GLYCAN ANCHOR BIOSYNTHESIS CLASS U PROTEIN"/>
    <property type="match status" value="1"/>
</dbReference>